<accession>A0ABX7M8Y0</accession>
<reference evidence="1 2" key="1">
    <citation type="submission" date="2021-02" db="EMBL/GenBank/DDBJ databases">
        <title>Niveibacterium changnyeongensis HC41.</title>
        <authorList>
            <person name="Kang M."/>
        </authorList>
    </citation>
    <scope>NUCLEOTIDE SEQUENCE [LARGE SCALE GENOMIC DNA]</scope>
    <source>
        <strain evidence="1 2">HC41</strain>
    </source>
</reference>
<dbReference type="Proteomes" id="UP000663570">
    <property type="component" value="Chromosome"/>
</dbReference>
<organism evidence="1 2">
    <name type="scientific">Niveibacterium microcysteis</name>
    <dbReference type="NCBI Taxonomy" id="2811415"/>
    <lineage>
        <taxon>Bacteria</taxon>
        <taxon>Pseudomonadati</taxon>
        <taxon>Pseudomonadota</taxon>
        <taxon>Betaproteobacteria</taxon>
        <taxon>Rhodocyclales</taxon>
        <taxon>Rhodocyclaceae</taxon>
        <taxon>Niveibacterium</taxon>
    </lineage>
</organism>
<dbReference type="EMBL" id="CP071060">
    <property type="protein sequence ID" value="QSI78192.1"/>
    <property type="molecule type" value="Genomic_DNA"/>
</dbReference>
<name>A0ABX7M8Y0_9RHOO</name>
<protein>
    <submittedName>
        <fullName evidence="1">Uncharacterized protein</fullName>
    </submittedName>
</protein>
<proteinExistence type="predicted"/>
<dbReference type="RefSeq" id="WP_206255506.1">
    <property type="nucleotide sequence ID" value="NZ_CP071060.1"/>
</dbReference>
<gene>
    <name evidence="1" type="ORF">JY500_06025</name>
</gene>
<keyword evidence="2" id="KW-1185">Reference proteome</keyword>
<dbReference type="InterPro" id="IPR046560">
    <property type="entry name" value="DUF6714"/>
</dbReference>
<evidence type="ECO:0000313" key="2">
    <source>
        <dbReference type="Proteomes" id="UP000663570"/>
    </source>
</evidence>
<evidence type="ECO:0000313" key="1">
    <source>
        <dbReference type="EMBL" id="QSI78192.1"/>
    </source>
</evidence>
<sequence>MTASDILPLVEKAFPYVPRPALTDISFHTDGCAHCEMSYRELAQHPGPQLSLEVVRYLFDELSTLSSAATRWVLPSYLRHVLSESDAMEMATEFLIYSLAPLAEYEEETKQRLSLLSKPQIECLLELVAYWQHHEHWGIYCPEELDRAKHFLQQLNA</sequence>
<dbReference type="Pfam" id="PF20461">
    <property type="entry name" value="DUF6714"/>
    <property type="match status" value="1"/>
</dbReference>